<protein>
    <submittedName>
        <fullName evidence="3">Streptogrisin C</fullName>
    </submittedName>
</protein>
<feature type="signal peptide" evidence="1">
    <location>
        <begin position="1"/>
        <end position="26"/>
    </location>
</feature>
<name>A0ABT1IJZ1_9PSEU</name>
<evidence type="ECO:0000256" key="1">
    <source>
        <dbReference type="SAM" id="SignalP"/>
    </source>
</evidence>
<comment type="caution">
    <text evidence="3">The sequence shown here is derived from an EMBL/GenBank/DDBJ whole genome shotgun (WGS) entry which is preliminary data.</text>
</comment>
<accession>A0ABT1IJZ1</accession>
<evidence type="ECO:0000313" key="4">
    <source>
        <dbReference type="Proteomes" id="UP001205185"/>
    </source>
</evidence>
<gene>
    <name evidence="3" type="ORF">LV75_005492</name>
</gene>
<sequence>MRFSARFLTALCAIAFIVLTAPTASAGQILVGGDRIVLNGKVCVIGFNARTPAGARKIITSGACAGTTAPVGVVDAPADSTSTPLVRTGPASTAVVKGATEAAIGAQVCRYGPTTGWRCGVVQAKNQTVNYPGGTVTGLTRTSMCVEPGDAGGPVLAGNQAQGVIVGGSGNCTSGGTSYFLPIRHTLSAYGLVLYTG</sequence>
<organism evidence="3 4">
    <name type="scientific">Actinokineospora diospyrosa</name>
    <dbReference type="NCBI Taxonomy" id="103728"/>
    <lineage>
        <taxon>Bacteria</taxon>
        <taxon>Bacillati</taxon>
        <taxon>Actinomycetota</taxon>
        <taxon>Actinomycetes</taxon>
        <taxon>Pseudonocardiales</taxon>
        <taxon>Pseudonocardiaceae</taxon>
        <taxon>Actinokineospora</taxon>
    </lineage>
</organism>
<evidence type="ECO:0000313" key="3">
    <source>
        <dbReference type="EMBL" id="MCP2272966.1"/>
    </source>
</evidence>
<feature type="domain" description="Peptidase S1" evidence="2">
    <location>
        <begin position="97"/>
        <end position="180"/>
    </location>
</feature>
<dbReference type="CDD" id="cd21112">
    <property type="entry name" value="alphaLP-like"/>
    <property type="match status" value="1"/>
</dbReference>
<dbReference type="SUPFAM" id="SSF50494">
    <property type="entry name" value="Trypsin-like serine proteases"/>
    <property type="match status" value="1"/>
</dbReference>
<evidence type="ECO:0000259" key="2">
    <source>
        <dbReference type="Pfam" id="PF00089"/>
    </source>
</evidence>
<proteinExistence type="predicted"/>
<dbReference type="Gene3D" id="2.40.10.10">
    <property type="entry name" value="Trypsin-like serine proteases"/>
    <property type="match status" value="1"/>
</dbReference>
<keyword evidence="1" id="KW-0732">Signal</keyword>
<dbReference type="EMBL" id="JAMTCO010000014">
    <property type="protein sequence ID" value="MCP2272966.1"/>
    <property type="molecule type" value="Genomic_DNA"/>
</dbReference>
<dbReference type="Proteomes" id="UP001205185">
    <property type="component" value="Unassembled WGS sequence"/>
</dbReference>
<dbReference type="Pfam" id="PF00089">
    <property type="entry name" value="Trypsin"/>
    <property type="match status" value="1"/>
</dbReference>
<dbReference type="InterPro" id="IPR043504">
    <property type="entry name" value="Peptidase_S1_PA_chymotrypsin"/>
</dbReference>
<keyword evidence="4" id="KW-1185">Reference proteome</keyword>
<dbReference type="InterPro" id="IPR009003">
    <property type="entry name" value="Peptidase_S1_PA"/>
</dbReference>
<reference evidence="3 4" key="1">
    <citation type="submission" date="2022-06" db="EMBL/GenBank/DDBJ databases">
        <title>Genomic Encyclopedia of Archaeal and Bacterial Type Strains, Phase II (KMG-II): from individual species to whole genera.</title>
        <authorList>
            <person name="Goeker M."/>
        </authorList>
    </citation>
    <scope>NUCLEOTIDE SEQUENCE [LARGE SCALE GENOMIC DNA]</scope>
    <source>
        <strain evidence="3 4">DSM 44255</strain>
    </source>
</reference>
<feature type="chain" id="PRO_5047018296" evidence="1">
    <location>
        <begin position="27"/>
        <end position="197"/>
    </location>
</feature>
<dbReference type="RefSeq" id="WP_253889893.1">
    <property type="nucleotide sequence ID" value="NZ_BAAAVB010000007.1"/>
</dbReference>
<dbReference type="InterPro" id="IPR001254">
    <property type="entry name" value="Trypsin_dom"/>
</dbReference>